<keyword evidence="1" id="KW-1133">Transmembrane helix</keyword>
<evidence type="ECO:0000313" key="2">
    <source>
        <dbReference type="EMBL" id="CAD5226458.1"/>
    </source>
</evidence>
<keyword evidence="1" id="KW-0812">Transmembrane</keyword>
<comment type="caution">
    <text evidence="2">The sequence shown here is derived from an EMBL/GenBank/DDBJ whole genome shotgun (WGS) entry which is preliminary data.</text>
</comment>
<organism evidence="2 3">
    <name type="scientific">Bursaphelenchus okinawaensis</name>
    <dbReference type="NCBI Taxonomy" id="465554"/>
    <lineage>
        <taxon>Eukaryota</taxon>
        <taxon>Metazoa</taxon>
        <taxon>Ecdysozoa</taxon>
        <taxon>Nematoda</taxon>
        <taxon>Chromadorea</taxon>
        <taxon>Rhabditida</taxon>
        <taxon>Tylenchina</taxon>
        <taxon>Tylenchomorpha</taxon>
        <taxon>Aphelenchoidea</taxon>
        <taxon>Aphelenchoididae</taxon>
        <taxon>Bursaphelenchus</taxon>
    </lineage>
</organism>
<sequence length="153" mass="18278">MFILNLHWSEKKVVNMSTDETSQAIPLTNDSFSEQLLHLVMQFYCMLFYIPCPTSECIVDNKYYFTKCHMYSVMALLLFVIFVALATAIWLIQHDDIFLEVTRDFYKMILSRKPSKPLYELKEIESPEFETFQKPKMQTLRRRKVKPDGDYFM</sequence>
<dbReference type="Proteomes" id="UP000783686">
    <property type="component" value="Unassembled WGS sequence"/>
</dbReference>
<protein>
    <submittedName>
        <fullName evidence="2">Uncharacterized protein</fullName>
    </submittedName>
</protein>
<evidence type="ECO:0000256" key="1">
    <source>
        <dbReference type="SAM" id="Phobius"/>
    </source>
</evidence>
<reference evidence="2" key="1">
    <citation type="submission" date="2020-09" db="EMBL/GenBank/DDBJ databases">
        <authorList>
            <person name="Kikuchi T."/>
        </authorList>
    </citation>
    <scope>NUCLEOTIDE SEQUENCE</scope>
    <source>
        <strain evidence="2">SH1</strain>
    </source>
</reference>
<dbReference type="EMBL" id="CAJFCW020000005">
    <property type="protein sequence ID" value="CAG9122210.1"/>
    <property type="molecule type" value="Genomic_DNA"/>
</dbReference>
<dbReference type="Proteomes" id="UP000614601">
    <property type="component" value="Unassembled WGS sequence"/>
</dbReference>
<name>A0A811LAT1_9BILA</name>
<accession>A0A811LAT1</accession>
<keyword evidence="1" id="KW-0472">Membrane</keyword>
<proteinExistence type="predicted"/>
<feature type="transmembrane region" description="Helical" evidence="1">
    <location>
        <begin position="71"/>
        <end position="92"/>
    </location>
</feature>
<evidence type="ECO:0000313" key="3">
    <source>
        <dbReference type="Proteomes" id="UP000614601"/>
    </source>
</evidence>
<dbReference type="OrthoDB" id="10528783at2759"/>
<dbReference type="AlphaFoldDB" id="A0A811LAT1"/>
<feature type="transmembrane region" description="Helical" evidence="1">
    <location>
        <begin position="36"/>
        <end position="59"/>
    </location>
</feature>
<gene>
    <name evidence="2" type="ORF">BOKJ2_LOCUS12088</name>
</gene>
<keyword evidence="3" id="KW-1185">Reference proteome</keyword>
<dbReference type="EMBL" id="CAJFDH010000005">
    <property type="protein sequence ID" value="CAD5226458.1"/>
    <property type="molecule type" value="Genomic_DNA"/>
</dbReference>